<protein>
    <submittedName>
        <fullName evidence="2">Uncharacterized protein</fullName>
    </submittedName>
</protein>
<keyword evidence="3" id="KW-1185">Reference proteome</keyword>
<evidence type="ECO:0000256" key="1">
    <source>
        <dbReference type="SAM" id="MobiDB-lite"/>
    </source>
</evidence>
<organism evidence="2 3">
    <name type="scientific">Loigolactobacillus backii</name>
    <dbReference type="NCBI Taxonomy" id="375175"/>
    <lineage>
        <taxon>Bacteria</taxon>
        <taxon>Bacillati</taxon>
        <taxon>Bacillota</taxon>
        <taxon>Bacilli</taxon>
        <taxon>Lactobacillales</taxon>
        <taxon>Lactobacillaceae</taxon>
        <taxon>Loigolactobacillus</taxon>
    </lineage>
</organism>
<dbReference type="GeneID" id="42981997"/>
<gene>
    <name evidence="2" type="ORF">AYR53_06995</name>
</gene>
<feature type="compositionally biased region" description="Polar residues" evidence="1">
    <location>
        <begin position="7"/>
        <end position="26"/>
    </location>
</feature>
<reference evidence="2 3" key="1">
    <citation type="submission" date="2016-03" db="EMBL/GenBank/DDBJ databases">
        <title>Pediococcus and Lactobacillus from brewery environment - whole genome sequencing and assembly.</title>
        <authorList>
            <person name="Behr J."/>
            <person name="Geissler A.J."/>
            <person name="Vogel R.F."/>
        </authorList>
    </citation>
    <scope>NUCLEOTIDE SEQUENCE [LARGE SCALE GENOMIC DNA]</scope>
    <source>
        <strain evidence="2 3">TMW 1.1989</strain>
    </source>
</reference>
<evidence type="ECO:0000313" key="3">
    <source>
        <dbReference type="Proteomes" id="UP000078582"/>
    </source>
</evidence>
<accession>A0A192H152</accession>
<name>A0A192H152_9LACO</name>
<dbReference type="Proteomes" id="UP000078582">
    <property type="component" value="Chromosome"/>
</dbReference>
<proteinExistence type="predicted"/>
<feature type="region of interest" description="Disordered" evidence="1">
    <location>
        <begin position="1"/>
        <end position="26"/>
    </location>
</feature>
<dbReference type="RefSeq" id="WP_068223152.1">
    <property type="nucleotide sequence ID" value="NZ_CP014623.1"/>
</dbReference>
<sequence>MAETETNKVAPSNRVASGTLMTSPQSSAWCPKDYLDRKLYPDERLGRLGQLWYRQSDRLNFLEFVRFLCLNQANAQAVLKMLGAQED</sequence>
<dbReference type="AlphaFoldDB" id="A0A192H152"/>
<dbReference type="EMBL" id="CP014873">
    <property type="protein sequence ID" value="ANK62534.1"/>
    <property type="molecule type" value="Genomic_DNA"/>
</dbReference>
<evidence type="ECO:0000313" key="2">
    <source>
        <dbReference type="EMBL" id="ANK62534.1"/>
    </source>
</evidence>
<dbReference type="KEGG" id="lbt:AYR52_01935"/>